<dbReference type="InterPro" id="IPR000385">
    <property type="entry name" value="MoaA_NifB_PqqE_Fe-S-bd_CS"/>
</dbReference>
<dbReference type="InterPro" id="IPR013785">
    <property type="entry name" value="Aldolase_TIM"/>
</dbReference>
<dbReference type="GO" id="GO:0016491">
    <property type="term" value="F:oxidoreductase activity"/>
    <property type="evidence" value="ECO:0007669"/>
    <property type="project" value="InterPro"/>
</dbReference>
<evidence type="ECO:0000256" key="4">
    <source>
        <dbReference type="ARBA" id="ARBA00022723"/>
    </source>
</evidence>
<keyword evidence="2" id="KW-0004">4Fe-4S</keyword>
<dbReference type="SFLD" id="SFLDG01384">
    <property type="entry name" value="thioether_bond_formation_requi"/>
    <property type="match status" value="1"/>
</dbReference>
<evidence type="ECO:0000256" key="5">
    <source>
        <dbReference type="ARBA" id="ARBA00023004"/>
    </source>
</evidence>
<dbReference type="Gene3D" id="3.20.20.70">
    <property type="entry name" value="Aldolase class I"/>
    <property type="match status" value="1"/>
</dbReference>
<evidence type="ECO:0000313" key="9">
    <source>
        <dbReference type="EMBL" id="ABX31413.1"/>
    </source>
</evidence>
<evidence type="ECO:0000256" key="7">
    <source>
        <dbReference type="ARBA" id="ARBA00023601"/>
    </source>
</evidence>
<dbReference type="OrthoDB" id="9808591at2"/>
<feature type="domain" description="Radical SAM core" evidence="8">
    <location>
        <begin position="90"/>
        <end position="331"/>
    </location>
</feature>
<keyword evidence="6" id="KW-0411">Iron-sulfur</keyword>
<keyword evidence="3" id="KW-0949">S-adenosyl-L-methionine</keyword>
<name>A9BJJ9_PETMO</name>
<dbReference type="PROSITE" id="PS01305">
    <property type="entry name" value="MOAA_NIFB_PQQE"/>
    <property type="match status" value="1"/>
</dbReference>
<evidence type="ECO:0000256" key="1">
    <source>
        <dbReference type="ARBA" id="ARBA00001966"/>
    </source>
</evidence>
<evidence type="ECO:0000256" key="2">
    <source>
        <dbReference type="ARBA" id="ARBA00022485"/>
    </source>
</evidence>
<dbReference type="GO" id="GO:0051539">
    <property type="term" value="F:4 iron, 4 sulfur cluster binding"/>
    <property type="evidence" value="ECO:0007669"/>
    <property type="project" value="UniProtKB-KW"/>
</dbReference>
<dbReference type="InterPro" id="IPR007197">
    <property type="entry name" value="rSAM"/>
</dbReference>
<evidence type="ECO:0000259" key="8">
    <source>
        <dbReference type="PROSITE" id="PS51918"/>
    </source>
</evidence>
<dbReference type="GO" id="GO:0046872">
    <property type="term" value="F:metal ion binding"/>
    <property type="evidence" value="ECO:0007669"/>
    <property type="project" value="UniProtKB-KW"/>
</dbReference>
<keyword evidence="5" id="KW-0408">Iron</keyword>
<dbReference type="SFLD" id="SFLDG01067">
    <property type="entry name" value="SPASM/twitch_domain_containing"/>
    <property type="match status" value="1"/>
</dbReference>
<reference evidence="9" key="1">
    <citation type="submission" date="2007-11" db="EMBL/GenBank/DDBJ databases">
        <title>Complete sequence of Petroga mobilis SJ95.</title>
        <authorList>
            <consortium name="US DOE Joint Genome Institute"/>
            <person name="Copeland A."/>
            <person name="Lucas S."/>
            <person name="Lapidus A."/>
            <person name="Barry K."/>
            <person name="Glavina del Rio T."/>
            <person name="Dalin E."/>
            <person name="Tice H."/>
            <person name="Pitluck S."/>
            <person name="Meincke L."/>
            <person name="Brettin T."/>
            <person name="Bruce D."/>
            <person name="Detter J.C."/>
            <person name="Han C."/>
            <person name="Kuske C.R."/>
            <person name="Schmutz J."/>
            <person name="Larimer F."/>
            <person name="Land M."/>
            <person name="Hauser L."/>
            <person name="Kyrpides N."/>
            <person name="Mikhailova N."/>
            <person name="Noll K."/>
            <person name="Richardson P."/>
        </authorList>
    </citation>
    <scope>NUCLEOTIDE SEQUENCE [LARGE SCALE GENOMIC DNA]</scope>
    <source>
        <strain evidence="9">SJ95</strain>
    </source>
</reference>
<dbReference type="PANTHER" id="PTHR43273:SF3">
    <property type="entry name" value="ANAEROBIC SULFATASE-MATURATING ENZYME HOMOLOG ASLB-RELATED"/>
    <property type="match status" value="1"/>
</dbReference>
<dbReference type="InterPro" id="IPR023885">
    <property type="entry name" value="4Fe4S-binding_SPASM_dom"/>
</dbReference>
<organism evidence="9 10">
    <name type="scientific">Petrotoga mobilis (strain DSM 10674 / SJ95)</name>
    <dbReference type="NCBI Taxonomy" id="403833"/>
    <lineage>
        <taxon>Bacteria</taxon>
        <taxon>Thermotogati</taxon>
        <taxon>Thermotogota</taxon>
        <taxon>Thermotogae</taxon>
        <taxon>Petrotogales</taxon>
        <taxon>Petrotogaceae</taxon>
        <taxon>Petrotoga</taxon>
    </lineage>
</organism>
<dbReference type="InterPro" id="IPR058240">
    <property type="entry name" value="rSAM_sf"/>
</dbReference>
<keyword evidence="10" id="KW-1185">Reference proteome</keyword>
<dbReference type="CDD" id="cd01335">
    <property type="entry name" value="Radical_SAM"/>
    <property type="match status" value="1"/>
</dbReference>
<dbReference type="SUPFAM" id="SSF102114">
    <property type="entry name" value="Radical SAM enzymes"/>
    <property type="match status" value="1"/>
</dbReference>
<dbReference type="HOGENOM" id="CLU_009273_3_4_0"/>
<proteinExistence type="inferred from homology"/>
<dbReference type="AlphaFoldDB" id="A9BJJ9"/>
<protein>
    <submittedName>
        <fullName evidence="9">Radical SAM domain protein</fullName>
    </submittedName>
</protein>
<comment type="similarity">
    <text evidence="7">Belongs to the radical SAM superfamily. Anaerobic sulfatase-maturating enzyme family.</text>
</comment>
<dbReference type="STRING" id="403833.Pmob_0687"/>
<dbReference type="NCBIfam" id="TIGR04085">
    <property type="entry name" value="rSAM_more_4Fe4S"/>
    <property type="match status" value="1"/>
</dbReference>
<dbReference type="SFLD" id="SFLDG01386">
    <property type="entry name" value="main_SPASM_domain-containing"/>
    <property type="match status" value="1"/>
</dbReference>
<dbReference type="KEGG" id="pmo:Pmob_0687"/>
<dbReference type="EMBL" id="CP000879">
    <property type="protein sequence ID" value="ABX31413.1"/>
    <property type="molecule type" value="Genomic_DNA"/>
</dbReference>
<accession>A9BJJ9</accession>
<evidence type="ECO:0000256" key="3">
    <source>
        <dbReference type="ARBA" id="ARBA00022691"/>
    </source>
</evidence>
<sequence>MSNFLRFQINEKNLYIYDNDSGLIFNIDESLLNIISGERKSESLERDIFHDYNMQYYDSFLKKYDNTCKSISYKGKKKLTIEDIKNHIENFGMKQLIFEITEQCNLRCKYCIYSDKYPYHRNYSKKIMTFEIAKKAIDLYMYYFIKVFQYNPKKRPTFTFYGGEPLLEFKLITKIVEYVIKKYNFYDPMFNITTNGTLLSSEVIRYIAKVKDFYVSISLDGPKEEHDRNRVFSENKGSFDQIFNNLMKIRELYPTLWKNLNLLACYDFGTNIYKAEEFFENVDLPSLIRVSMVEPLFSSYYKRFSLQEKNNFIKTYFCKKKQYIENIKSGEKTSRYSDLLFGTSLFSLYNRFKFYCNNTFFTSFTGTCIPGDKIYVDTEGRIHICEKINSHFSIGNIYSGLDLNKILRLMKKYDEEILTKCGNCPISRVCGGCYATFATKRLFERPEVFCESRIKSTTEDLKDLTEILIHNPTYFRNKYQK</sequence>
<evidence type="ECO:0000256" key="6">
    <source>
        <dbReference type="ARBA" id="ARBA00023014"/>
    </source>
</evidence>
<comment type="cofactor">
    <cofactor evidence="1">
        <name>[4Fe-4S] cluster</name>
        <dbReference type="ChEBI" id="CHEBI:49883"/>
    </cofactor>
</comment>
<dbReference type="Proteomes" id="UP000000789">
    <property type="component" value="Chromosome"/>
</dbReference>
<dbReference type="RefSeq" id="WP_012208516.1">
    <property type="nucleotide sequence ID" value="NC_010003.1"/>
</dbReference>
<gene>
    <name evidence="9" type="ordered locus">Pmob_0687</name>
</gene>
<dbReference type="Pfam" id="PF04055">
    <property type="entry name" value="Radical_SAM"/>
    <property type="match status" value="1"/>
</dbReference>
<dbReference type="PANTHER" id="PTHR43273">
    <property type="entry name" value="ANAEROBIC SULFATASE-MATURATING ENZYME HOMOLOG ASLB-RELATED"/>
    <property type="match status" value="1"/>
</dbReference>
<dbReference type="eggNOG" id="COG0641">
    <property type="taxonomic scope" value="Bacteria"/>
</dbReference>
<dbReference type="PROSITE" id="PS51918">
    <property type="entry name" value="RADICAL_SAM"/>
    <property type="match status" value="1"/>
</dbReference>
<keyword evidence="4" id="KW-0479">Metal-binding</keyword>
<dbReference type="InterPro" id="IPR023867">
    <property type="entry name" value="Sulphatase_maturase_rSAM"/>
</dbReference>
<dbReference type="SFLD" id="SFLDS00029">
    <property type="entry name" value="Radical_SAM"/>
    <property type="match status" value="1"/>
</dbReference>
<evidence type="ECO:0000313" key="10">
    <source>
        <dbReference type="Proteomes" id="UP000000789"/>
    </source>
</evidence>